<feature type="domain" description="Response regulatory" evidence="2">
    <location>
        <begin position="19"/>
        <end position="138"/>
    </location>
</feature>
<keyword evidence="1" id="KW-0597">Phosphoprotein</keyword>
<name>A0A066RXX6_9GAMM</name>
<protein>
    <recommendedName>
        <fullName evidence="2">Response regulatory domain-containing protein</fullName>
    </recommendedName>
</protein>
<dbReference type="SMART" id="SM00448">
    <property type="entry name" value="REC"/>
    <property type="match status" value="1"/>
</dbReference>
<keyword evidence="4" id="KW-1185">Reference proteome</keyword>
<evidence type="ECO:0000313" key="4">
    <source>
        <dbReference type="Proteomes" id="UP000027192"/>
    </source>
</evidence>
<dbReference type="PROSITE" id="PS50110">
    <property type="entry name" value="RESPONSE_REGULATORY"/>
    <property type="match status" value="1"/>
</dbReference>
<dbReference type="SUPFAM" id="SSF52172">
    <property type="entry name" value="CheY-like"/>
    <property type="match status" value="1"/>
</dbReference>
<sequence>MPDKVHKLNLTPPPWHTMRVLVIDDQHSAQSLMKGMLLQIGIRHIDTASTYREAINHCQHTTYQLILVDYHLDHTLTGSELISLLRKKQLLSPECGLVIFSADTSTRVVLAALAVEPDAFLTLPMPVISLQNKLCQAWQNSQARHPVYQRLTTQGLTEGIRYCKQQLLKHGPDYQLEHLLLDMLMESQDWPQAQRYTSLFRKYHPCVKVSLTEARLYAQAGDKPQAMQHLQHLLEKSPLCLEALDLLANYQAENQEVLAALTTAQRALKLSPSASHRALKVAQLAAKSGQSEPLVQAGMTLATHLPIIDIGWIICLAEFSDTFEQLYFTTPSAQTQRQLKVQLLKITQRAHHRLLPAQRHFLYCFQQLVLARLLLAQGSALKAKRRLLLGLSGYFNCIHKLPSVILAEALPLLLQLGETTLIADACQALKHRNRFDGHSRHRLQALRENSLAFDALRWLETTLKTAQAARLPRPAQALFHFETILRDYPLCSEAHLGRIDCLLRMPGTVPPELYRQSLTAVRFMPLPPELATWRHALSNELQTHKNLSLQRQISAIQRELPPIQITTWSPLLH</sequence>
<evidence type="ECO:0000259" key="2">
    <source>
        <dbReference type="PROSITE" id="PS50110"/>
    </source>
</evidence>
<dbReference type="InterPro" id="IPR011990">
    <property type="entry name" value="TPR-like_helical_dom_sf"/>
</dbReference>
<dbReference type="SUPFAM" id="SSF48452">
    <property type="entry name" value="TPR-like"/>
    <property type="match status" value="1"/>
</dbReference>
<organism evidence="3 4">
    <name type="scientific">Photobacterium galatheae</name>
    <dbReference type="NCBI Taxonomy" id="1654360"/>
    <lineage>
        <taxon>Bacteria</taxon>
        <taxon>Pseudomonadati</taxon>
        <taxon>Pseudomonadota</taxon>
        <taxon>Gammaproteobacteria</taxon>
        <taxon>Vibrionales</taxon>
        <taxon>Vibrionaceae</taxon>
        <taxon>Photobacterium</taxon>
    </lineage>
</organism>
<dbReference type="STRING" id="1654360.EA58_05495"/>
<dbReference type="AlphaFoldDB" id="A0A066RXX6"/>
<dbReference type="Pfam" id="PF00072">
    <property type="entry name" value="Response_reg"/>
    <property type="match status" value="1"/>
</dbReference>
<dbReference type="Gene3D" id="1.25.40.10">
    <property type="entry name" value="Tetratricopeptide repeat domain"/>
    <property type="match status" value="1"/>
</dbReference>
<dbReference type="InterPro" id="IPR011006">
    <property type="entry name" value="CheY-like_superfamily"/>
</dbReference>
<proteinExistence type="predicted"/>
<dbReference type="InterPro" id="IPR052048">
    <property type="entry name" value="ST_Response_Regulator"/>
</dbReference>
<evidence type="ECO:0000256" key="1">
    <source>
        <dbReference type="PROSITE-ProRule" id="PRU00169"/>
    </source>
</evidence>
<feature type="modified residue" description="4-aspartylphosphate" evidence="1">
    <location>
        <position position="69"/>
    </location>
</feature>
<dbReference type="PANTHER" id="PTHR43228">
    <property type="entry name" value="TWO-COMPONENT RESPONSE REGULATOR"/>
    <property type="match status" value="1"/>
</dbReference>
<comment type="caution">
    <text evidence="3">The sequence shown here is derived from an EMBL/GenBank/DDBJ whole genome shotgun (WGS) entry which is preliminary data.</text>
</comment>
<accession>A0A066RXX6</accession>
<gene>
    <name evidence="3" type="ORF">EA58_05495</name>
</gene>
<dbReference type="RefSeq" id="WP_051641907.1">
    <property type="nucleotide sequence ID" value="NZ_JAGSGC010000001.1"/>
</dbReference>
<dbReference type="Proteomes" id="UP000027192">
    <property type="component" value="Unassembled WGS sequence"/>
</dbReference>
<dbReference type="GO" id="GO:0000160">
    <property type="term" value="P:phosphorelay signal transduction system"/>
    <property type="evidence" value="ECO:0007669"/>
    <property type="project" value="InterPro"/>
</dbReference>
<dbReference type="EMBL" id="JMIB01000007">
    <property type="protein sequence ID" value="KDM92552.1"/>
    <property type="molecule type" value="Genomic_DNA"/>
</dbReference>
<reference evidence="3 4" key="1">
    <citation type="submission" date="2014-04" db="EMBL/GenBank/DDBJ databases">
        <title>Draft genome sequence of Photobacterium halotolerans S2753: a solonamide, ngercheumicin and holomycin producer.</title>
        <authorList>
            <person name="Machado H.R."/>
            <person name="Gram L."/>
        </authorList>
    </citation>
    <scope>NUCLEOTIDE SEQUENCE [LARGE SCALE GENOMIC DNA]</scope>
    <source>
        <strain evidence="3 4">S2753</strain>
    </source>
</reference>
<dbReference type="OrthoDB" id="5902636at2"/>
<dbReference type="Gene3D" id="3.40.50.2300">
    <property type="match status" value="1"/>
</dbReference>
<dbReference type="PANTHER" id="PTHR43228:SF1">
    <property type="entry name" value="TWO-COMPONENT RESPONSE REGULATOR ARR22"/>
    <property type="match status" value="1"/>
</dbReference>
<dbReference type="InterPro" id="IPR001789">
    <property type="entry name" value="Sig_transdc_resp-reg_receiver"/>
</dbReference>
<evidence type="ECO:0000313" key="3">
    <source>
        <dbReference type="EMBL" id="KDM92552.1"/>
    </source>
</evidence>